<dbReference type="Proteomes" id="UP001230005">
    <property type="component" value="Unassembled WGS sequence"/>
</dbReference>
<dbReference type="RefSeq" id="WP_307331518.1">
    <property type="nucleotide sequence ID" value="NZ_JAUSUG010000030.1"/>
</dbReference>
<dbReference type="EMBL" id="JAUSUG010000030">
    <property type="protein sequence ID" value="MDQ0257575.1"/>
    <property type="molecule type" value="Genomic_DNA"/>
</dbReference>
<organism evidence="1 2">
    <name type="scientific">Evansella vedderi</name>
    <dbReference type="NCBI Taxonomy" id="38282"/>
    <lineage>
        <taxon>Bacteria</taxon>
        <taxon>Bacillati</taxon>
        <taxon>Bacillota</taxon>
        <taxon>Bacilli</taxon>
        <taxon>Bacillales</taxon>
        <taxon>Bacillaceae</taxon>
        <taxon>Evansella</taxon>
    </lineage>
</organism>
<evidence type="ECO:0000313" key="2">
    <source>
        <dbReference type="Proteomes" id="UP001230005"/>
    </source>
</evidence>
<dbReference type="NCBIfam" id="TIGR02841">
    <property type="entry name" value="spore_YyaC"/>
    <property type="match status" value="1"/>
</dbReference>
<dbReference type="Pfam" id="PF06866">
    <property type="entry name" value="DUF1256"/>
    <property type="match status" value="1"/>
</dbReference>
<dbReference type="InterPro" id="IPR023430">
    <property type="entry name" value="Pept_HybD-like_dom_sf"/>
</dbReference>
<comment type="caution">
    <text evidence="1">The sequence shown here is derived from an EMBL/GenBank/DDBJ whole genome shotgun (WGS) entry which is preliminary data.</text>
</comment>
<accession>A0ABU0A5F6</accession>
<dbReference type="InterPro" id="IPR009665">
    <property type="entry name" value="YyaC"/>
</dbReference>
<reference evidence="1 2" key="1">
    <citation type="submission" date="2023-07" db="EMBL/GenBank/DDBJ databases">
        <title>Genomic Encyclopedia of Type Strains, Phase IV (KMG-IV): sequencing the most valuable type-strain genomes for metagenomic binning, comparative biology and taxonomic classification.</title>
        <authorList>
            <person name="Goeker M."/>
        </authorList>
    </citation>
    <scope>NUCLEOTIDE SEQUENCE [LARGE SCALE GENOMIC DNA]</scope>
    <source>
        <strain evidence="1 2">DSM 9768</strain>
    </source>
</reference>
<dbReference type="SUPFAM" id="SSF53163">
    <property type="entry name" value="HybD-like"/>
    <property type="match status" value="1"/>
</dbReference>
<evidence type="ECO:0000313" key="1">
    <source>
        <dbReference type="EMBL" id="MDQ0257575.1"/>
    </source>
</evidence>
<keyword evidence="2" id="KW-1185">Reference proteome</keyword>
<proteinExistence type="predicted"/>
<name>A0ABU0A5F6_9BACI</name>
<protein>
    <submittedName>
        <fullName evidence="1">Sporulation protein YyaC</fullName>
    </submittedName>
</protein>
<sequence>MDSGQLFPQKKNNSFRVHMKHPIVISDMAKQIYSLLPNNREQPIVIVCIGTDRSTGDSLGPLVGSKLLERGFNQFSVFGTLHEPVHAKNLEETIAMIQSNYDNPFIIGIDACLGRASSVGYMTVAEGPVRPGTAVKKQLPSVGNIHITGIVNVNGFMEMMVLQNTRLSIVMEMADIISRAISRSARWYETNPGWLRSALNKESLLD</sequence>
<gene>
    <name evidence="1" type="ORF">J2S74_005033</name>
</gene>